<keyword evidence="4" id="KW-1185">Reference proteome</keyword>
<gene>
    <name evidence="3" type="ORF">KTT_04690</name>
</gene>
<dbReference type="Pfam" id="PF03422">
    <property type="entry name" value="CBM_6"/>
    <property type="match status" value="1"/>
</dbReference>
<evidence type="ECO:0000313" key="4">
    <source>
        <dbReference type="Proteomes" id="UP000287352"/>
    </source>
</evidence>
<dbReference type="PANTHER" id="PTHR15124">
    <property type="entry name" value="SELENOPROTEIN W"/>
    <property type="match status" value="1"/>
</dbReference>
<dbReference type="OrthoDB" id="160168at2"/>
<dbReference type="InterPro" id="IPR005084">
    <property type="entry name" value="CBM6"/>
</dbReference>
<feature type="region of interest" description="Disordered" evidence="1">
    <location>
        <begin position="903"/>
        <end position="967"/>
    </location>
</feature>
<dbReference type="RefSeq" id="WP_126578203.1">
    <property type="nucleotide sequence ID" value="NZ_BIFR01000001.1"/>
</dbReference>
<name>A0A401ZV49_9CHLR</name>
<evidence type="ECO:0000313" key="3">
    <source>
        <dbReference type="EMBL" id="GCE10610.1"/>
    </source>
</evidence>
<dbReference type="AlphaFoldDB" id="A0A401ZV49"/>
<feature type="compositionally biased region" description="Pro residues" evidence="1">
    <location>
        <begin position="915"/>
        <end position="963"/>
    </location>
</feature>
<dbReference type="InterPro" id="IPR008979">
    <property type="entry name" value="Galactose-bd-like_sf"/>
</dbReference>
<dbReference type="Proteomes" id="UP000287352">
    <property type="component" value="Unassembled WGS sequence"/>
</dbReference>
<dbReference type="Gene3D" id="2.60.120.260">
    <property type="entry name" value="Galactose-binding domain-like"/>
    <property type="match status" value="1"/>
</dbReference>
<protein>
    <recommendedName>
        <fullName evidence="2">CBM6 domain-containing protein</fullName>
    </recommendedName>
</protein>
<evidence type="ECO:0000259" key="2">
    <source>
        <dbReference type="PROSITE" id="PS51175"/>
    </source>
</evidence>
<accession>A0A401ZV49</accession>
<proteinExistence type="predicted"/>
<organism evidence="3 4">
    <name type="scientific">Tengunoibacter tsumagoiensis</name>
    <dbReference type="NCBI Taxonomy" id="2014871"/>
    <lineage>
        <taxon>Bacteria</taxon>
        <taxon>Bacillati</taxon>
        <taxon>Chloroflexota</taxon>
        <taxon>Ktedonobacteria</taxon>
        <taxon>Ktedonobacterales</taxon>
        <taxon>Dictyobacteraceae</taxon>
        <taxon>Tengunoibacter</taxon>
    </lineage>
</organism>
<dbReference type="InterPro" id="IPR051441">
    <property type="entry name" value="SelW_related"/>
</dbReference>
<sequence>MVHGFKRPLLRSNWSKKRMIRTSLSFGSLFLLLSVVLASFSFQLLTNGVAHAETPSQRPAIGINLGEPDPGSFTDAMKTSGDLLSTDGHTLVAVDSNGWPTADFQFYLWQGQSRTDGTYQVIFNGQADLSVSLGYATFSNQQYNAATNTTTVTMVVTTADNINFYLYFNNTKRTASSATNTGITGLKFFKPVSEGSTTSYDPSVIFTPYVAQAVAPYTYIRFMFGTNWNKSTTWSDRTTVDYATQHKMLPGENGFEGNQMAFEYMVKIANDNNKDLYIVVPDRANNDYITKLAQLLLYGSDGVNPYTSPQANPVWAPLKPSLKLYVEYTNEAWNFSFDQAHDLYDGPIGAQQEIANNPNSPLIFDGNTDGNLIWHRNYANRSLNVSNIFRSVFGDASMGSRVRPLLYWQYNNLNNTAQDELEFINDYYNNADGIQHVANPHPVNYYFWGGGGAVYFNSNNDGATSVDSLFASGVPQSSYQSMVSNEGTWARSYGLHFMSYEGSWGISGSVGDAGRVDPRAQQALLTSFNDFVQAGGENYTAGTFGQWDDFTIANTYPLVKGAAQINASDYSLPSVTLGTAISASGTTTIPGTAYDLTISGYDGAKSDVGQNVSYLIRIGNSDTYQVYLSVANDADGGKINVYADSELLTTVAVPNTGSKSSYQVVSAGTVTLSSGLHSLFLRPSANASNGTAGNVDALYVQPSSVSGTPATRPAPNGVPSYLQDLDIGGPALPGSVNTDNGTFTINASGYDIWNNIDAFHYVYEPVTGDTTIIARVTSLSHSSAYAKAGVMIRKSLDGTAANAASLFSNEPSTYFEDRLTDNGNTNHPPSVFANVPYWVKLVRTGDTFTGYGSTDGSNWTLMGSDTIVMGSTVYVGLALTSHNDGTLASATFDNVSVNGTAWTGSGTGGSGSTPTPTPTSTPTPTPTPIPTSTPTPTPTPSPTSTPTPTPTPSPTATPSPTPVPTGWTACAKEGGTCTFSGTQVVRYGANGHYNYQTATNSIKCNNGAFGDPINGTKKTCDVAPIPPTSWTKCADENGTCAVTGTVSVAYGANGKFIYKTESSNTACNNSTFTDPIVGTVKACYYK</sequence>
<feature type="domain" description="CBM6" evidence="2">
    <location>
        <begin position="563"/>
        <end position="701"/>
    </location>
</feature>
<reference evidence="4" key="1">
    <citation type="submission" date="2018-12" db="EMBL/GenBank/DDBJ databases">
        <title>Tengunoibacter tsumagoiensis gen. nov., sp. nov., Dictyobacter kobayashii sp. nov., D. alpinus sp. nov., and D. joshuensis sp. nov. and description of Dictyobacteraceae fam. nov. within the order Ktedonobacterales isolated from Tengu-no-mugimeshi.</title>
        <authorList>
            <person name="Wang C.M."/>
            <person name="Zheng Y."/>
            <person name="Sakai Y."/>
            <person name="Toyoda A."/>
            <person name="Minakuchi Y."/>
            <person name="Abe K."/>
            <person name="Yokota A."/>
            <person name="Yabe S."/>
        </authorList>
    </citation>
    <scope>NUCLEOTIDE SEQUENCE [LARGE SCALE GENOMIC DNA]</scope>
    <source>
        <strain evidence="4">Uno3</strain>
    </source>
</reference>
<dbReference type="GO" id="GO:0030246">
    <property type="term" value="F:carbohydrate binding"/>
    <property type="evidence" value="ECO:0007669"/>
    <property type="project" value="InterPro"/>
</dbReference>
<dbReference type="Gene3D" id="2.60.120.200">
    <property type="match status" value="1"/>
</dbReference>
<evidence type="ECO:0000256" key="1">
    <source>
        <dbReference type="SAM" id="MobiDB-lite"/>
    </source>
</evidence>
<comment type="caution">
    <text evidence="3">The sequence shown here is derived from an EMBL/GenBank/DDBJ whole genome shotgun (WGS) entry which is preliminary data.</text>
</comment>
<dbReference type="EMBL" id="BIFR01000001">
    <property type="protein sequence ID" value="GCE10610.1"/>
    <property type="molecule type" value="Genomic_DNA"/>
</dbReference>
<dbReference type="SUPFAM" id="SSF49785">
    <property type="entry name" value="Galactose-binding domain-like"/>
    <property type="match status" value="1"/>
</dbReference>
<dbReference type="PANTHER" id="PTHR15124:SF27">
    <property type="entry name" value="MIGRATION AND INVASION ENHANCER 1"/>
    <property type="match status" value="1"/>
</dbReference>
<dbReference type="PROSITE" id="PS51175">
    <property type="entry name" value="CBM6"/>
    <property type="match status" value="1"/>
</dbReference>